<keyword evidence="5" id="KW-1185">Reference proteome</keyword>
<feature type="compositionally biased region" description="Polar residues" evidence="2">
    <location>
        <begin position="178"/>
        <end position="201"/>
    </location>
</feature>
<evidence type="ECO:0000256" key="2">
    <source>
        <dbReference type="SAM" id="MobiDB-lite"/>
    </source>
</evidence>
<dbReference type="Proteomes" id="UP001642360">
    <property type="component" value="Unassembled WGS sequence"/>
</dbReference>
<organism evidence="4 5">
    <name type="scientific">Ilex paraguariensis</name>
    <name type="common">yerba mate</name>
    <dbReference type="NCBI Taxonomy" id="185542"/>
    <lineage>
        <taxon>Eukaryota</taxon>
        <taxon>Viridiplantae</taxon>
        <taxon>Streptophyta</taxon>
        <taxon>Embryophyta</taxon>
        <taxon>Tracheophyta</taxon>
        <taxon>Spermatophyta</taxon>
        <taxon>Magnoliopsida</taxon>
        <taxon>eudicotyledons</taxon>
        <taxon>Gunneridae</taxon>
        <taxon>Pentapetalae</taxon>
        <taxon>asterids</taxon>
        <taxon>campanulids</taxon>
        <taxon>Aquifoliales</taxon>
        <taxon>Aquifoliaceae</taxon>
        <taxon>Ilex</taxon>
    </lineage>
</organism>
<evidence type="ECO:0000313" key="5">
    <source>
        <dbReference type="Proteomes" id="UP001642360"/>
    </source>
</evidence>
<keyword evidence="1" id="KW-0175">Coiled coil</keyword>
<feature type="coiled-coil region" evidence="1">
    <location>
        <begin position="101"/>
        <end position="160"/>
    </location>
</feature>
<dbReference type="PANTHER" id="PTHR31805:SF15">
    <property type="entry name" value="DUF1421 DOMAIN-CONTAINING PROTEIN"/>
    <property type="match status" value="1"/>
</dbReference>
<dbReference type="AlphaFoldDB" id="A0ABC8R0S3"/>
<evidence type="ECO:0000313" key="4">
    <source>
        <dbReference type="EMBL" id="CAK9137567.1"/>
    </source>
</evidence>
<evidence type="ECO:0000256" key="1">
    <source>
        <dbReference type="SAM" id="Coils"/>
    </source>
</evidence>
<reference evidence="4 5" key="1">
    <citation type="submission" date="2024-02" db="EMBL/GenBank/DDBJ databases">
        <authorList>
            <person name="Vignale AGUSTIN F."/>
            <person name="Sosa J E."/>
            <person name="Modenutti C."/>
        </authorList>
    </citation>
    <scope>NUCLEOTIDE SEQUENCE [LARGE SCALE GENOMIC DNA]</scope>
</reference>
<feature type="region of interest" description="Disordered" evidence="2">
    <location>
        <begin position="178"/>
        <end position="225"/>
    </location>
</feature>
<dbReference type="InterPro" id="IPR010820">
    <property type="entry name" value="DUF1421"/>
</dbReference>
<sequence length="519" mass="57493">MKTSEFMDKQITELSISQTKDFSHFSSLLEGSDEEDDDYNLIRPLGPSQSHLSTLRNCSSMDRIQSVEAAQQEIRNSYDVALISNIDRKMKELFDKLLHLIEDLSLRLSQMETKTHRLENAIDDLKVSAEYNYGRTDGKLRQLENILQEVQDGVQFLRDKQEIAETQVQLDKLQVSKGSLQSENKSTAKSAQQETSTSPQQSRPPIPNSGTLLLDHPALPPNISTVPNQTTFPSAASVLAPVSPQIPQNQIPPMLQSEFFYPPSGQASQNLYQQYDIPATQLAQPPPSAPYHPYQSAPQLPQVSHSSQLPQLQLPLGAFNPQNRPPSGYLREQKSYLTSHIYTPRIKDSSFQPAGGAPSQNFHMASSQAMQSQHLKRSCSELPTGYTQTPEPAEFNEMHPYGGSFSHSSSSTMRPLHRFTSSAMDDGIDYERPPKAPVIPYALPTASSVDGGSGSGTAGNRLPIDDVVERVTAMGFRRDLARATARKLTENGQSVDLNVVLDKLMNNGDGQQQKGWSDR</sequence>
<dbReference type="EMBL" id="CAUOFW020000825">
    <property type="protein sequence ID" value="CAK9137567.1"/>
    <property type="molecule type" value="Genomic_DNA"/>
</dbReference>
<feature type="domain" description="DUF1421" evidence="3">
    <location>
        <begin position="464"/>
        <end position="508"/>
    </location>
</feature>
<evidence type="ECO:0000259" key="3">
    <source>
        <dbReference type="Pfam" id="PF07223"/>
    </source>
</evidence>
<dbReference type="PANTHER" id="PTHR31805">
    <property type="entry name" value="RECEPTOR-LIKE KINASE, PUTATIVE (DUF1421)-RELATED"/>
    <property type="match status" value="1"/>
</dbReference>
<accession>A0ABC8R0S3</accession>
<gene>
    <name evidence="4" type="ORF">ILEXP_LOCUS4582</name>
</gene>
<name>A0ABC8R0S3_9AQUA</name>
<dbReference type="Pfam" id="PF07223">
    <property type="entry name" value="DUF1421"/>
    <property type="match status" value="1"/>
</dbReference>
<protein>
    <recommendedName>
        <fullName evidence="3">DUF1421 domain-containing protein</fullName>
    </recommendedName>
</protein>
<comment type="caution">
    <text evidence="4">The sequence shown here is derived from an EMBL/GenBank/DDBJ whole genome shotgun (WGS) entry which is preliminary data.</text>
</comment>
<feature type="region of interest" description="Disordered" evidence="2">
    <location>
        <begin position="282"/>
        <end position="301"/>
    </location>
</feature>
<proteinExistence type="predicted"/>